<feature type="coiled-coil region" evidence="1">
    <location>
        <begin position="88"/>
        <end position="122"/>
    </location>
</feature>
<accession>A0AAW5F5I5</accession>
<dbReference type="Proteomes" id="UP001203136">
    <property type="component" value="Unassembled WGS sequence"/>
</dbReference>
<sequence length="142" mass="16560">METTMTPDVNIVLLDFRDRPGREMVVENEDGSFTIIINSRLSTQGQRDAYYHARRHIDNDDFERSDVQSIEVAAHELNIPTNAEKIPESKYLARIKALQRRRKKIQKQLREYREDMAFLESCGGGFDSFARGEYQKLYGNNL</sequence>
<reference evidence="2" key="1">
    <citation type="journal article" date="2022" name="Cell Host Microbe">
        <title>Colonization of the live biotherapeutic product VE303 and modulation of the microbiota and metabolites in healthy volunteers.</title>
        <authorList>
            <person name="Dsouza M."/>
            <person name="Menon R."/>
            <person name="Crossette E."/>
            <person name="Bhattarai S.K."/>
            <person name="Schneider J."/>
            <person name="Kim Y.G."/>
            <person name="Reddy S."/>
            <person name="Caballero S."/>
            <person name="Felix C."/>
            <person name="Cornacchione L."/>
            <person name="Hendrickson J."/>
            <person name="Watson A.R."/>
            <person name="Minot S.S."/>
            <person name="Greenfield N."/>
            <person name="Schopf L."/>
            <person name="Szabady R."/>
            <person name="Patarroyo J."/>
            <person name="Smith W."/>
            <person name="Harrison P."/>
            <person name="Kuijper E.J."/>
            <person name="Kelly C.P."/>
            <person name="Olle B."/>
            <person name="Bobilev D."/>
            <person name="Silber J.L."/>
            <person name="Bucci V."/>
            <person name="Roberts B."/>
            <person name="Faith J."/>
            <person name="Norman J.M."/>
        </authorList>
    </citation>
    <scope>NUCLEOTIDE SEQUENCE</scope>
    <source>
        <strain evidence="2">VE303-04</strain>
    </source>
</reference>
<dbReference type="EMBL" id="JAINVB010000001">
    <property type="protein sequence ID" value="MCK0087165.1"/>
    <property type="molecule type" value="Genomic_DNA"/>
</dbReference>
<dbReference type="RefSeq" id="WP_247213238.1">
    <property type="nucleotide sequence ID" value="NZ_BAABZD010000005.1"/>
</dbReference>
<comment type="caution">
    <text evidence="2">The sequence shown here is derived from an EMBL/GenBank/DDBJ whole genome shotgun (WGS) entry which is preliminary data.</text>
</comment>
<protein>
    <submittedName>
        <fullName evidence="2">Uncharacterized protein</fullName>
    </submittedName>
</protein>
<organism evidence="2 3">
    <name type="scientific">Clostridium symbiosum</name>
    <name type="common">Bacteroides symbiosus</name>
    <dbReference type="NCBI Taxonomy" id="1512"/>
    <lineage>
        <taxon>Bacteria</taxon>
        <taxon>Bacillati</taxon>
        <taxon>Bacillota</taxon>
        <taxon>Clostridia</taxon>
        <taxon>Lachnospirales</taxon>
        <taxon>Lachnospiraceae</taxon>
        <taxon>Otoolea</taxon>
    </lineage>
</organism>
<keyword evidence="1" id="KW-0175">Coiled coil</keyword>
<gene>
    <name evidence="2" type="ORF">K5I21_15020</name>
</gene>
<proteinExistence type="predicted"/>
<evidence type="ECO:0000313" key="2">
    <source>
        <dbReference type="EMBL" id="MCK0087165.1"/>
    </source>
</evidence>
<dbReference type="AlphaFoldDB" id="A0AAW5F5I5"/>
<evidence type="ECO:0000313" key="3">
    <source>
        <dbReference type="Proteomes" id="UP001203136"/>
    </source>
</evidence>
<name>A0AAW5F5I5_CLOSY</name>
<evidence type="ECO:0000256" key="1">
    <source>
        <dbReference type="SAM" id="Coils"/>
    </source>
</evidence>